<name>A0A1A9AQY3_PLAOA</name>
<gene>
    <name evidence="1" type="ORF">POVWA1_088430</name>
</gene>
<dbReference type="AlphaFoldDB" id="A0A1A9AQY3"/>
<evidence type="ECO:0000313" key="2">
    <source>
        <dbReference type="Proteomes" id="UP000078555"/>
    </source>
</evidence>
<dbReference type="Proteomes" id="UP000078555">
    <property type="component" value="Unassembled WGS sequence"/>
</dbReference>
<dbReference type="Pfam" id="PF05795">
    <property type="entry name" value="Plasmodium_Vir"/>
    <property type="match status" value="2"/>
</dbReference>
<organism evidence="1 2">
    <name type="scientific">Plasmodium ovale wallikeri</name>
    <dbReference type="NCBI Taxonomy" id="864142"/>
    <lineage>
        <taxon>Eukaryota</taxon>
        <taxon>Sar</taxon>
        <taxon>Alveolata</taxon>
        <taxon>Apicomplexa</taxon>
        <taxon>Aconoidasida</taxon>
        <taxon>Haemosporida</taxon>
        <taxon>Plasmodiidae</taxon>
        <taxon>Plasmodium</taxon>
        <taxon>Plasmodium (Plasmodium)</taxon>
    </lineage>
</organism>
<sequence length="319" mass="37355">MKEWESILKNLTAYSIYKKLNDGNDVEEGCKYCNTAESDESTYKGIYKLCCHLEYNLKNLTTILSDIDDAFQRCNYLNLWFYHQIWKTFINFRKEIYTKTSIISKLIYVWDDVYDDSSLVKCENVYHDNISLDILNDLKSLHDYFKNYDSIIPSISSDNERCKMYYDYVKENEDLYQRYKDKLCDSKNKKWGDYCNSHTQYDPTELLSKIKCNEKISRSMEKSESVSAHVEPEVGASPTISSNIVSSVTAVSTMSTVFLILYFLYKFTPFGSSLNRLIPKGIITKETIDEEAGYTFMHNSENKDLNFDDNKYNIAYNSL</sequence>
<dbReference type="EMBL" id="FLRD01001914">
    <property type="protein sequence ID" value="SBT58539.1"/>
    <property type="molecule type" value="Genomic_DNA"/>
</dbReference>
<protein>
    <submittedName>
        <fullName evidence="1">PIR Superfamily Protein</fullName>
    </submittedName>
</protein>
<evidence type="ECO:0000313" key="1">
    <source>
        <dbReference type="EMBL" id="SBT58539.1"/>
    </source>
</evidence>
<dbReference type="InterPro" id="IPR008780">
    <property type="entry name" value="Plasmodium_Vir"/>
</dbReference>
<proteinExistence type="predicted"/>
<reference evidence="2" key="1">
    <citation type="submission" date="2016-05" db="EMBL/GenBank/DDBJ databases">
        <authorList>
            <person name="Naeem Raeece"/>
        </authorList>
    </citation>
    <scope>NUCLEOTIDE SEQUENCE [LARGE SCALE GENOMIC DNA]</scope>
</reference>
<accession>A0A1A9AQY3</accession>
<keyword evidence="2" id="KW-1185">Reference proteome</keyword>